<sequence>MLRARRRKRITVMAGAAVVAVAAVAGLVYSVTDHRRDVVVAEGFAPHDKVKP</sequence>
<organism evidence="1 2">
    <name type="scientific">Couchioplanes caeruleus</name>
    <dbReference type="NCBI Taxonomy" id="56438"/>
    <lineage>
        <taxon>Bacteria</taxon>
        <taxon>Bacillati</taxon>
        <taxon>Actinomycetota</taxon>
        <taxon>Actinomycetes</taxon>
        <taxon>Micromonosporales</taxon>
        <taxon>Micromonosporaceae</taxon>
        <taxon>Couchioplanes</taxon>
    </lineage>
</organism>
<gene>
    <name evidence="1" type="ORF">EDD30_4353</name>
</gene>
<dbReference type="Proteomes" id="UP000271683">
    <property type="component" value="Unassembled WGS sequence"/>
</dbReference>
<protein>
    <submittedName>
        <fullName evidence="1">Uncharacterized protein</fullName>
    </submittedName>
</protein>
<reference evidence="1 2" key="1">
    <citation type="submission" date="2018-11" db="EMBL/GenBank/DDBJ databases">
        <title>Sequencing the genomes of 1000 actinobacteria strains.</title>
        <authorList>
            <person name="Klenk H.-P."/>
        </authorList>
    </citation>
    <scope>NUCLEOTIDE SEQUENCE [LARGE SCALE GENOMIC DNA]</scope>
    <source>
        <strain evidence="1 2">DSM 43634</strain>
    </source>
</reference>
<evidence type="ECO:0000313" key="2">
    <source>
        <dbReference type="Proteomes" id="UP000271683"/>
    </source>
</evidence>
<evidence type="ECO:0000313" key="1">
    <source>
        <dbReference type="EMBL" id="ROP31450.1"/>
    </source>
</evidence>
<dbReference type="EMBL" id="RJKL01000001">
    <property type="protein sequence ID" value="ROP31450.1"/>
    <property type="molecule type" value="Genomic_DNA"/>
</dbReference>
<name>A0A3N1GMH3_9ACTN</name>
<comment type="caution">
    <text evidence="1">The sequence shown here is derived from an EMBL/GenBank/DDBJ whole genome shotgun (WGS) entry which is preliminary data.</text>
</comment>
<dbReference type="AlphaFoldDB" id="A0A3N1GMH3"/>
<accession>A0A3N1GMH3</accession>
<proteinExistence type="predicted"/>